<dbReference type="GeneID" id="7842085"/>
<evidence type="ECO:0000259" key="9">
    <source>
        <dbReference type="PROSITE" id="PS50042"/>
    </source>
</evidence>
<feature type="region of interest" description="Disordered" evidence="7">
    <location>
        <begin position="1312"/>
        <end position="1336"/>
    </location>
</feature>
<dbReference type="InParanoid" id="I7M4K1"/>
<evidence type="ECO:0000256" key="5">
    <source>
        <dbReference type="ARBA" id="ARBA00023065"/>
    </source>
</evidence>
<feature type="transmembrane region" description="Helical" evidence="8">
    <location>
        <begin position="797"/>
        <end position="817"/>
    </location>
</feature>
<accession>I7M4K1</accession>
<evidence type="ECO:0000256" key="4">
    <source>
        <dbReference type="ARBA" id="ARBA00022989"/>
    </source>
</evidence>
<feature type="transmembrane region" description="Helical" evidence="8">
    <location>
        <begin position="595"/>
        <end position="615"/>
    </location>
</feature>
<dbReference type="GO" id="GO:0003254">
    <property type="term" value="P:regulation of membrane depolarization"/>
    <property type="evidence" value="ECO:0007669"/>
    <property type="project" value="TreeGrafter"/>
</dbReference>
<evidence type="ECO:0000256" key="7">
    <source>
        <dbReference type="SAM" id="MobiDB-lite"/>
    </source>
</evidence>
<feature type="transmembrane region" description="Helical" evidence="8">
    <location>
        <begin position="2427"/>
        <end position="2451"/>
    </location>
</feature>
<dbReference type="OrthoDB" id="421831at2759"/>
<feature type="transmembrane region" description="Helical" evidence="8">
    <location>
        <begin position="1769"/>
        <end position="1790"/>
    </location>
</feature>
<feature type="domain" description="Cyclic nucleotide-binding" evidence="9">
    <location>
        <begin position="923"/>
        <end position="1031"/>
    </location>
</feature>
<dbReference type="Gene3D" id="1.10.287.630">
    <property type="entry name" value="Helix hairpin bin"/>
    <property type="match status" value="1"/>
</dbReference>
<comment type="subcellular location">
    <subcellularLocation>
        <location evidence="1">Membrane</location>
        <topology evidence="1">Multi-pass membrane protein</topology>
    </subcellularLocation>
</comment>
<feature type="domain" description="Cyclic nucleotide-binding" evidence="9">
    <location>
        <begin position="2605"/>
        <end position="2738"/>
    </location>
</feature>
<dbReference type="KEGG" id="tet:TTHERM_00647450"/>
<evidence type="ECO:0000256" key="6">
    <source>
        <dbReference type="ARBA" id="ARBA00023136"/>
    </source>
</evidence>
<dbReference type="PANTHER" id="PTHR45689:SF5">
    <property type="entry name" value="I[[H]] CHANNEL, ISOFORM E"/>
    <property type="match status" value="1"/>
</dbReference>
<feature type="transmembrane region" description="Helical" evidence="8">
    <location>
        <begin position="2287"/>
        <end position="2310"/>
    </location>
</feature>
<keyword evidence="3 8" id="KW-0812">Transmembrane</keyword>
<feature type="transmembrane region" description="Helical" evidence="8">
    <location>
        <begin position="1739"/>
        <end position="1757"/>
    </location>
</feature>
<dbReference type="InterPro" id="IPR005821">
    <property type="entry name" value="Ion_trans_dom"/>
</dbReference>
<dbReference type="PANTHER" id="PTHR45689">
    <property type="entry name" value="I[[H]] CHANNEL, ISOFORM E"/>
    <property type="match status" value="1"/>
</dbReference>
<dbReference type="GO" id="GO:0005249">
    <property type="term" value="F:voltage-gated potassium channel activity"/>
    <property type="evidence" value="ECO:0007669"/>
    <property type="project" value="TreeGrafter"/>
</dbReference>
<evidence type="ECO:0000256" key="1">
    <source>
        <dbReference type="ARBA" id="ARBA00004141"/>
    </source>
</evidence>
<feature type="transmembrane region" description="Helical" evidence="8">
    <location>
        <begin position="829"/>
        <end position="848"/>
    </location>
</feature>
<name>I7M4K1_TETTS</name>
<dbReference type="InterPro" id="IPR018490">
    <property type="entry name" value="cNMP-bd_dom_sf"/>
</dbReference>
<dbReference type="InterPro" id="IPR000595">
    <property type="entry name" value="cNMP-bd_dom"/>
</dbReference>
<keyword evidence="2" id="KW-0813">Transport</keyword>
<evidence type="ECO:0000256" key="3">
    <source>
        <dbReference type="ARBA" id="ARBA00022692"/>
    </source>
</evidence>
<dbReference type="GO" id="GO:0035725">
    <property type="term" value="P:sodium ion transmembrane transport"/>
    <property type="evidence" value="ECO:0007669"/>
    <property type="project" value="TreeGrafter"/>
</dbReference>
<keyword evidence="5" id="KW-0406">Ion transport</keyword>
<reference evidence="11" key="1">
    <citation type="journal article" date="2006" name="PLoS Biol.">
        <title>Macronuclear genome sequence of the ciliate Tetrahymena thermophila, a model eukaryote.</title>
        <authorList>
            <person name="Eisen J.A."/>
            <person name="Coyne R.S."/>
            <person name="Wu M."/>
            <person name="Wu D."/>
            <person name="Thiagarajan M."/>
            <person name="Wortman J.R."/>
            <person name="Badger J.H."/>
            <person name="Ren Q."/>
            <person name="Amedeo P."/>
            <person name="Jones K.M."/>
            <person name="Tallon L.J."/>
            <person name="Delcher A.L."/>
            <person name="Salzberg S.L."/>
            <person name="Silva J.C."/>
            <person name="Haas B.J."/>
            <person name="Majoros W.H."/>
            <person name="Farzad M."/>
            <person name="Carlton J.M."/>
            <person name="Smith R.K. Jr."/>
            <person name="Garg J."/>
            <person name="Pearlman R.E."/>
            <person name="Karrer K.M."/>
            <person name="Sun L."/>
            <person name="Manning G."/>
            <person name="Elde N.C."/>
            <person name="Turkewitz A.P."/>
            <person name="Asai D.J."/>
            <person name="Wilkes D.E."/>
            <person name="Wang Y."/>
            <person name="Cai H."/>
            <person name="Collins K."/>
            <person name="Stewart B.A."/>
            <person name="Lee S.R."/>
            <person name="Wilamowska K."/>
            <person name="Weinberg Z."/>
            <person name="Ruzzo W.L."/>
            <person name="Wloga D."/>
            <person name="Gaertig J."/>
            <person name="Frankel J."/>
            <person name="Tsao C.-C."/>
            <person name="Gorovsky M.A."/>
            <person name="Keeling P.J."/>
            <person name="Waller R.F."/>
            <person name="Patron N.J."/>
            <person name="Cherry J.M."/>
            <person name="Stover N.A."/>
            <person name="Krieger C.J."/>
            <person name="del Toro C."/>
            <person name="Ryder H.F."/>
            <person name="Williamson S.C."/>
            <person name="Barbeau R.A."/>
            <person name="Hamilton E.P."/>
            <person name="Orias E."/>
        </authorList>
    </citation>
    <scope>NUCLEOTIDE SEQUENCE [LARGE SCALE GENOMIC DNA]</scope>
    <source>
        <strain evidence="11">SB210</strain>
    </source>
</reference>
<feature type="transmembrane region" description="Helical" evidence="8">
    <location>
        <begin position="30"/>
        <end position="53"/>
    </location>
</feature>
<keyword evidence="6 8" id="KW-0472">Membrane</keyword>
<feature type="transmembrane region" description="Helical" evidence="8">
    <location>
        <begin position="736"/>
        <end position="760"/>
    </location>
</feature>
<feature type="transmembrane region" description="Helical" evidence="8">
    <location>
        <begin position="627"/>
        <end position="646"/>
    </location>
</feature>
<dbReference type="RefSeq" id="XP_001027454.2">
    <property type="nucleotide sequence ID" value="XM_001027454.2"/>
</dbReference>
<feature type="transmembrane region" description="Helical" evidence="8">
    <location>
        <begin position="2480"/>
        <end position="2496"/>
    </location>
</feature>
<dbReference type="SMART" id="SM00100">
    <property type="entry name" value="cNMP"/>
    <property type="match status" value="2"/>
</dbReference>
<feature type="transmembrane region" description="Helical" evidence="8">
    <location>
        <begin position="2316"/>
        <end position="2335"/>
    </location>
</feature>
<feature type="transmembrane region" description="Helical" evidence="8">
    <location>
        <begin position="179"/>
        <end position="206"/>
    </location>
</feature>
<dbReference type="CDD" id="cd00038">
    <property type="entry name" value="CAP_ED"/>
    <property type="match status" value="2"/>
</dbReference>
<dbReference type="Pfam" id="PF00520">
    <property type="entry name" value="Ion_trans"/>
    <property type="match status" value="1"/>
</dbReference>
<evidence type="ECO:0000313" key="10">
    <source>
        <dbReference type="EMBL" id="EAS07212.2"/>
    </source>
</evidence>
<feature type="transmembrane region" description="Helical" evidence="8">
    <location>
        <begin position="102"/>
        <end position="126"/>
    </location>
</feature>
<feature type="compositionally biased region" description="Polar residues" evidence="7">
    <location>
        <begin position="1312"/>
        <end position="1327"/>
    </location>
</feature>
<feature type="transmembrane region" description="Helical" evidence="8">
    <location>
        <begin position="2508"/>
        <end position="2530"/>
    </location>
</feature>
<dbReference type="InterPro" id="IPR051413">
    <property type="entry name" value="K/Na_HCN_channel"/>
</dbReference>
<feature type="transmembrane region" description="Helical" evidence="8">
    <location>
        <begin position="1706"/>
        <end position="1727"/>
    </location>
</feature>
<keyword evidence="4 8" id="KW-1133">Transmembrane helix</keyword>
<keyword evidence="11" id="KW-1185">Reference proteome</keyword>
<dbReference type="PROSITE" id="PS50042">
    <property type="entry name" value="CNMP_BINDING_3"/>
    <property type="match status" value="3"/>
</dbReference>
<feature type="transmembrane region" description="Helical" evidence="8">
    <location>
        <begin position="1856"/>
        <end position="1878"/>
    </location>
</feature>
<dbReference type="SUPFAM" id="SSF51206">
    <property type="entry name" value="cAMP-binding domain-like"/>
    <property type="match status" value="4"/>
</dbReference>
<protein>
    <submittedName>
        <fullName evidence="10">Cation channel family protein</fullName>
    </submittedName>
</protein>
<gene>
    <name evidence="10" type="ORF">TTHERM_00647450</name>
</gene>
<feature type="transmembrane region" description="Helical" evidence="8">
    <location>
        <begin position="60"/>
        <end position="82"/>
    </location>
</feature>
<dbReference type="EMBL" id="GG662245">
    <property type="protein sequence ID" value="EAS07212.2"/>
    <property type="molecule type" value="Genomic_DNA"/>
</dbReference>
<dbReference type="GO" id="GO:0098855">
    <property type="term" value="C:HCN channel complex"/>
    <property type="evidence" value="ECO:0007669"/>
    <property type="project" value="TreeGrafter"/>
</dbReference>
<evidence type="ECO:0000313" key="11">
    <source>
        <dbReference type="Proteomes" id="UP000009168"/>
    </source>
</evidence>
<dbReference type="Proteomes" id="UP000009168">
    <property type="component" value="Unassembled WGS sequence"/>
</dbReference>
<dbReference type="SUPFAM" id="SSF81324">
    <property type="entry name" value="Voltage-gated potassium channels"/>
    <property type="match status" value="4"/>
</dbReference>
<dbReference type="eggNOG" id="KOG0498">
    <property type="taxonomic scope" value="Eukaryota"/>
</dbReference>
<dbReference type="Gene3D" id="1.10.287.70">
    <property type="match status" value="4"/>
</dbReference>
<proteinExistence type="predicted"/>
<feature type="domain" description="Cyclic nucleotide-binding" evidence="9">
    <location>
        <begin position="357"/>
        <end position="464"/>
    </location>
</feature>
<evidence type="ECO:0000256" key="2">
    <source>
        <dbReference type="ARBA" id="ARBA00022448"/>
    </source>
</evidence>
<dbReference type="eggNOG" id="KOG0500">
    <property type="taxonomic scope" value="Eukaryota"/>
</dbReference>
<sequence>MTAKQTVLLNRFYDLKQKNENHSYLKSTNFLWNVSIFIIDLYVVSIYQIWLALDLNPCNMYIILGISLEFIYLVNLILVIAIKNKQSNMRYYFFTHLKFNSIYSSTVSLMNLISLIPTHLIIVVYLKKQGNTDIYQDVNFPKALNLALLTKLIRFLNIKEFLDKFEHLVKFLDFNKLTFFRIFVSLFQLLQITHLFACCFVFYNIYIQSGYFSVTPYDISGNYMKYVVGLQWAVESMIGSSFGDVYPPTDGEIFLTFISMVAGGVFYCKIFSDFSSLLQISEQFTLELRQKQKQAYLLANNKQVSQKTFDKIQYFYNNFEEGQKILMYYSIIQELPSQLKHEVVLKFQQNLVQNVQIFNLGQAEFVAKMLKKMYPQVAVKDDFVLKMGESAQDFYILAKGRVEIVNQDKKQVIRVLEPGAYFGEVAILINQYRTCYVKAQTDCIFMCIKKDDFLKILNKFPEIKDFLLRVGQQRMGGTKNNEDIFHNIDKCQINKLSLQPLEIKNTQNSNHSLIKRGHIQDTIQNNYFAKVDQLNSKSPQNDTQKCQSQFLSNEEANFIGESINISFENENLKRKIQRVREQKDLKVLVLNQKVMIYWAMILLIVLTYNLFYSLYSILFSEDFAGDVSIVLEALSFLINFIDSLIFSRLSTFSRKDNEFILSSNKILFNYLNKEFFFDMLATVPFSNIYQLVCSEQEFQNSLIFIRLFRLLRLIKFRRFQQYIYILQDQYKINFKYAALIKLAYVYFFLNHLNAGIMYILCKYEYDNNLSYSLGVQMDGQSIEQERPFMIKNFYVNFLYWSFCVSTQGAYGDIWAMSSLEKTYQNVTNIFFKIFFCFLFANLASVTTVSKNKLEQYLEEVDSFKYWSKLIGLSSEIQNRIIKVYNYRWYHQKGIEDKELEETLLPDNIKDKILHQRMKFIVKLINPLQNSQLDSILMLFLKRFEKIIITQGEFVFQKGDLAQEIYFIEEGVVQIVNNNNNNEEVLAEISQYGYFGGLEFINIVPSLRKISIKAKTNTSLFMLELDQYYQLLEEYPFAKMFIQNIYPQEQSENNKQKIFEDRIQHIKQNKNKNLIDLVDFENYQVDNEANLNNQEFQQIHQKLNIDENYKMRIQLINQEKQITFNQQILYNNNNHSNQILLYNDLIGSVCQTKVCSEQNYFYNQPNTHNLQDLQITHKLQQHPQQIELMRFDKQEPNQIKEAIFSIQQDQQINLNAQLNQKQDSKVTLQQKDEVLNNINKNLLKQQEPKQIAIKNFQKPEQIDVQQLNQSQRRLSLIYFDDSSDFSNYQKLENVKNNQLKLNTHSNLSQAQIRTESNSSLSQDSQKNFPKNYRQKEQKKRLSQLKQHKNNYLKKKKQTFSLEDLQQIHSKENNLGLYNSSFGDYSQNLSLLISKNSLTNLNLDQFGIIHNIKKFDSDEFNQNQNDHSFLDLEMEYNQEFEKIQSYFDKNLEFQVLVNQICDQTKQYNNQLTDQEFNEFEEIIEIIGITQNEIQEESQLNNKINLSGMYEQDIRNLQQNQDQSQIISNINSNYLDYSTFNDSYYQINELDKSISYSQLSFDLEEPIKDDDCKEELSKQIKQSQLLNQKNQKISKLRERFIQFLLNVYITFSKTESLISLTQLYFTIIIPLYLAFKEISFQNSILITVEILIIVNEFRYLIKLIKLYKEIIANISEIKYGSSQLQLVAANSFSQKIYSLKIFQKRKEKVFIMMLLEILMIIPFCLIFDLLQIEGIRTRFELIFLQLIRVIPFCRIFNVLSTLKKKNIYLCRVIETLLVYVLFCHLLGCLFIVLGKIEQDFNASWLIKVPAPQAQFPNNIRIQLSISNRSLYLHAIYWAYVTTSHVGVGDVTGVNLREKIFSIFVMYISTFTHIIIFGNLASMAKEAAFMLKIKLDQKYEKIFQTVSLLNVTSFKIQVESYINFIWNDSYGLDENQILEKLPFYLKVEILKKRYKKCINETFVFKSNSWQVDMNIVHSILRFMKVKIFLTNDVIAEAGKSYQDLYIFLQGKYVTFQLNGKKAYEAQVGGFFGGSQTDLPLTLYYQAKNICKVGVIDKQYVKYLKQVFPDWYEKIIGKQKKMYQSYLLDLSYFQDDFVFSQQQTQYRFIVNKNNHLIDYHYSEKLLDHYKQVASNFFEVEVANNSQDNNNNLKSIQILNQINTTDEDDFENENTEQMKNQEEFASNIKYSQKEIEGIKQWKKRIAERNKSMVWDFQNVSVHKNQSQIENNILKSEYFHKPFAICLPYQTIADQSLQNNKDMIILHFNYIYKLAFIKDNQYNYFLHPYSSASYYVQLINLIFTIYSLIFTPIYVFFGLQISILPLVFEIIHTMYLFVELFIDLRTPYFKQGLLVTNSRKIFAYLWEKKNLKLRLICLLPLNIILWQISQDYQERSFTLKLVFVLLRGIRLLQIFNLDAILVRIQTHNKSKQKAIGMLVGFLHVLTMWHYFSSLWIWYVYNISVPNFPESNWVVVNNLQDADLIKKILNGLFFVMSIATTCGYPTMKSNNDIEKIFFIFAIYFGDAIIAYDFGLIAAQSLLLPQKYQEIDKKVKQFKILLNIGKDHSKNSSIIKLHKKIELSYLYKLYSNLYVEQQLKQIQNLIPETLYDQLFQSHQANYLQKIPILLELSKFIHFRNIQKHIELKVFLPYDFITKKDSQNGYLCFVSKGNVNILSPKEDAVIQVLKEGDFFSQVTLTKYGKSSSCHIITSNIAEIVQIKHKNVRLMFKIFPEFQNAIYKYARKQICVPVTQNEIKLNLLSDYQEEAFSQVNQYFSGNLHTGKRYLNMNSNIFFTQENDLDEQQMLKNCMSSQNNQKQQLQSDFQIKSKNEYLNNIPSQIHLKQLQERNQVQISQCNFSQQSYSSEASGGHTKKIGNIRRNFLLEDDEGFLANNLNHSKDQIILNKHTHHLNLDVFQNNQQQNPKIQHKKLPKKYSHSNFNHNSFHLNLLKECNLNDEQQQQIGIQSQGQKIIEAQKNQNPQKALFQAEENTQKRQNVIELIQFNDLSLKENTIEAQDQNISIKNLGI</sequence>
<organism evidence="10 11">
    <name type="scientific">Tetrahymena thermophila (strain SB210)</name>
    <dbReference type="NCBI Taxonomy" id="312017"/>
    <lineage>
        <taxon>Eukaryota</taxon>
        <taxon>Sar</taxon>
        <taxon>Alveolata</taxon>
        <taxon>Ciliophora</taxon>
        <taxon>Intramacronucleata</taxon>
        <taxon>Oligohymenophorea</taxon>
        <taxon>Hymenostomatida</taxon>
        <taxon>Tetrahymenina</taxon>
        <taxon>Tetrahymenidae</taxon>
        <taxon>Tetrahymena</taxon>
    </lineage>
</organism>
<dbReference type="Gene3D" id="2.60.120.10">
    <property type="entry name" value="Jelly Rolls"/>
    <property type="match status" value="4"/>
</dbReference>
<dbReference type="Pfam" id="PF00027">
    <property type="entry name" value="cNMP_binding"/>
    <property type="match status" value="2"/>
</dbReference>
<evidence type="ECO:0000256" key="8">
    <source>
        <dbReference type="SAM" id="Phobius"/>
    </source>
</evidence>
<dbReference type="InterPro" id="IPR014710">
    <property type="entry name" value="RmlC-like_jellyroll"/>
</dbReference>
<feature type="transmembrane region" description="Helical" evidence="8">
    <location>
        <begin position="1614"/>
        <end position="1632"/>
    </location>
</feature>